<dbReference type="FunFam" id="1.20.1580.10:FF:000002">
    <property type="entry name" value="UvrABC system protein A"/>
    <property type="match status" value="1"/>
</dbReference>
<comment type="subunit">
    <text evidence="18">Forms a heterotetramer with UvrB during the search for lesions.</text>
</comment>
<evidence type="ECO:0000256" key="18">
    <source>
        <dbReference type="HAMAP-Rule" id="MF_00205"/>
    </source>
</evidence>
<keyword evidence="5 18" id="KW-0547">Nucleotide-binding</keyword>
<dbReference type="PROSITE" id="PS50893">
    <property type="entry name" value="ABC_TRANSPORTER_2"/>
    <property type="match status" value="1"/>
</dbReference>
<dbReference type="Gene3D" id="1.10.8.280">
    <property type="entry name" value="ABC transporter ATPase domain-like"/>
    <property type="match status" value="1"/>
</dbReference>
<dbReference type="InterPro" id="IPR004602">
    <property type="entry name" value="UvrA"/>
</dbReference>
<dbReference type="CDD" id="cd03271">
    <property type="entry name" value="ABC_UvrA_II"/>
    <property type="match status" value="1"/>
</dbReference>
<reference evidence="21" key="1">
    <citation type="submission" date="2016-06" db="EMBL/GenBank/DDBJ databases">
        <authorList>
            <person name="Rodrigo-Torres L."/>
            <person name="Arahal D.R."/>
        </authorList>
    </citation>
    <scope>NUCLEOTIDE SEQUENCE [LARGE SCALE GENOMIC DNA]</scope>
    <source>
        <strain evidence="21">CECT 7224</strain>
    </source>
</reference>
<evidence type="ECO:0000259" key="19">
    <source>
        <dbReference type="PROSITE" id="PS50893"/>
    </source>
</evidence>
<dbReference type="FunFam" id="1.20.1580.10:FF:000003">
    <property type="entry name" value="UvrABC system protein A"/>
    <property type="match status" value="1"/>
</dbReference>
<dbReference type="RefSeq" id="WP_065676183.1">
    <property type="nucleotide sequence ID" value="NZ_AP025463.1"/>
</dbReference>
<evidence type="ECO:0000256" key="5">
    <source>
        <dbReference type="ARBA" id="ARBA00022741"/>
    </source>
</evidence>
<dbReference type="GO" id="GO:0005737">
    <property type="term" value="C:cytoplasm"/>
    <property type="evidence" value="ECO:0007669"/>
    <property type="project" value="UniProtKB-SubCell"/>
</dbReference>
<proteinExistence type="inferred from homology"/>
<dbReference type="Pfam" id="PF17755">
    <property type="entry name" value="UvrA_DNA-bind"/>
    <property type="match status" value="1"/>
</dbReference>
<dbReference type="NCBIfam" id="NF001503">
    <property type="entry name" value="PRK00349.1"/>
    <property type="match status" value="1"/>
</dbReference>
<evidence type="ECO:0000256" key="9">
    <source>
        <dbReference type="ARBA" id="ARBA00022833"/>
    </source>
</evidence>
<dbReference type="Gene3D" id="3.30.1490.20">
    <property type="entry name" value="ATP-grasp fold, A domain"/>
    <property type="match status" value="1"/>
</dbReference>
<keyword evidence="14 18" id="KW-0742">SOS response</keyword>
<evidence type="ECO:0000256" key="11">
    <source>
        <dbReference type="ARBA" id="ARBA00022881"/>
    </source>
</evidence>
<dbReference type="Pfam" id="PF00005">
    <property type="entry name" value="ABC_tran"/>
    <property type="match status" value="1"/>
</dbReference>
<evidence type="ECO:0000256" key="8">
    <source>
        <dbReference type="ARBA" id="ARBA00022771"/>
    </source>
</evidence>
<dbReference type="PANTHER" id="PTHR43152:SF3">
    <property type="entry name" value="UVRABC SYSTEM PROTEIN A"/>
    <property type="match status" value="1"/>
</dbReference>
<dbReference type="FunFam" id="1.10.8.280:FF:000001">
    <property type="entry name" value="UvrABC system protein A"/>
    <property type="match status" value="1"/>
</dbReference>
<dbReference type="NCBIfam" id="TIGR00630">
    <property type="entry name" value="uvra"/>
    <property type="match status" value="1"/>
</dbReference>
<feature type="domain" description="ABC transporter" evidence="19">
    <location>
        <begin position="607"/>
        <end position="937"/>
    </location>
</feature>
<evidence type="ECO:0000256" key="15">
    <source>
        <dbReference type="ARBA" id="ARBA00038000"/>
    </source>
</evidence>
<evidence type="ECO:0000313" key="20">
    <source>
        <dbReference type="EMBL" id="SBT12980.1"/>
    </source>
</evidence>
<evidence type="ECO:0000256" key="16">
    <source>
        <dbReference type="ARBA" id="ARBA00039316"/>
    </source>
</evidence>
<dbReference type="SUPFAM" id="SSF52540">
    <property type="entry name" value="P-loop containing nucleoside triphosphate hydrolases"/>
    <property type="match status" value="2"/>
</dbReference>
<keyword evidence="6 18" id="KW-0227">DNA damage</keyword>
<dbReference type="GO" id="GO:0009380">
    <property type="term" value="C:excinuclease repair complex"/>
    <property type="evidence" value="ECO:0007669"/>
    <property type="project" value="InterPro"/>
</dbReference>
<evidence type="ECO:0000256" key="17">
    <source>
        <dbReference type="ARBA" id="ARBA00042156"/>
    </source>
</evidence>
<dbReference type="GO" id="GO:0008270">
    <property type="term" value="F:zinc ion binding"/>
    <property type="evidence" value="ECO:0007669"/>
    <property type="project" value="UniProtKB-UniRule"/>
</dbReference>
<feature type="binding site" evidence="18">
    <location>
        <begin position="640"/>
        <end position="647"/>
    </location>
    <ligand>
        <name>ATP</name>
        <dbReference type="ChEBI" id="CHEBI:30616"/>
    </ligand>
</feature>
<dbReference type="Proteomes" id="UP000092819">
    <property type="component" value="Unassembled WGS sequence"/>
</dbReference>
<keyword evidence="12 18" id="KW-0238">DNA-binding</keyword>
<dbReference type="PROSITE" id="PS00211">
    <property type="entry name" value="ABC_TRANSPORTER_1"/>
    <property type="match status" value="2"/>
</dbReference>
<dbReference type="CDD" id="cd03270">
    <property type="entry name" value="ABC_UvrA_I"/>
    <property type="match status" value="1"/>
</dbReference>
<evidence type="ECO:0000256" key="3">
    <source>
        <dbReference type="ARBA" id="ARBA00022723"/>
    </source>
</evidence>
<comment type="similarity">
    <text evidence="15 18">Belongs to the ABC transporter superfamily. UvrA family.</text>
</comment>
<dbReference type="GO" id="GO:0016887">
    <property type="term" value="F:ATP hydrolysis activity"/>
    <property type="evidence" value="ECO:0007669"/>
    <property type="project" value="InterPro"/>
</dbReference>
<feature type="binding site" evidence="18">
    <location>
        <begin position="31"/>
        <end position="38"/>
    </location>
    <ligand>
        <name>ATP</name>
        <dbReference type="ChEBI" id="CHEBI:30616"/>
    </ligand>
</feature>
<accession>A0A1C3JCX9</accession>
<dbReference type="InterPro" id="IPR017871">
    <property type="entry name" value="ABC_transporter-like_CS"/>
</dbReference>
<evidence type="ECO:0000256" key="1">
    <source>
        <dbReference type="ARBA" id="ARBA00004496"/>
    </source>
</evidence>
<evidence type="ECO:0000256" key="4">
    <source>
        <dbReference type="ARBA" id="ARBA00022737"/>
    </source>
</evidence>
<evidence type="ECO:0000313" key="21">
    <source>
        <dbReference type="Proteomes" id="UP000092819"/>
    </source>
</evidence>
<keyword evidence="7 18" id="KW-0228">DNA excision</keyword>
<keyword evidence="4 18" id="KW-0677">Repeat</keyword>
<dbReference type="EMBL" id="FLQZ01000033">
    <property type="protein sequence ID" value="SBT12980.1"/>
    <property type="molecule type" value="Genomic_DNA"/>
</dbReference>
<protein>
    <recommendedName>
        <fullName evidence="16 18">UvrABC system protein A</fullName>
        <shortName evidence="18">UvrA protein</shortName>
    </recommendedName>
    <alternativeName>
        <fullName evidence="17 18">Excinuclease ABC subunit A</fullName>
    </alternativeName>
</protein>
<dbReference type="PANTHER" id="PTHR43152">
    <property type="entry name" value="UVRABC SYSTEM PROTEIN A"/>
    <property type="match status" value="1"/>
</dbReference>
<evidence type="ECO:0000256" key="14">
    <source>
        <dbReference type="ARBA" id="ARBA00023236"/>
    </source>
</evidence>
<evidence type="ECO:0000256" key="6">
    <source>
        <dbReference type="ARBA" id="ARBA00022763"/>
    </source>
</evidence>
<dbReference type="InterPro" id="IPR041102">
    <property type="entry name" value="UvrA_inter"/>
</dbReference>
<comment type="subcellular location">
    <subcellularLocation>
        <location evidence="1 18">Cytoplasm</location>
    </subcellularLocation>
</comment>
<feature type="zinc finger region" description="C4-type" evidence="18">
    <location>
        <begin position="740"/>
        <end position="766"/>
    </location>
</feature>
<dbReference type="Gene3D" id="1.20.1580.10">
    <property type="entry name" value="ABC transporter ATPase like domain"/>
    <property type="match status" value="2"/>
</dbReference>
<keyword evidence="21" id="KW-1185">Reference proteome</keyword>
<dbReference type="InterPro" id="IPR041552">
    <property type="entry name" value="UvrA_DNA-bd"/>
</dbReference>
<keyword evidence="13 18" id="KW-0234">DNA repair</keyword>
<keyword evidence="3 18" id="KW-0479">Metal-binding</keyword>
<sequence>MDKIEIRGARTHNLKDVNLTIPRDKLTVITGLSGSGKSSLAFDTLYAEGQRRYVESLSAYARQFLSLMEKPDVDHIEGLSPAISIEQKSTSHNPRSTVGTITEVYDYLRLLYARVGEPRCPDHNIPLAAQTISQMVDKVLELPAGSKMMLLAPIVKERKGEHVKTLENLAAQGFIRARIDGETCDLSDPPALELHKKHTIEVVVDRFKVRPDLQQRLAESFETTLELSGGIAVVGWMDETDQEEIVFSANFACPKCGYSMQELEPRLFSFNNPAGACGTCDGLGVQQYFDPSRVILDENLSIAEGAIKGWDQKNYYYFQMLTSLSEHYGFDLYAPFNSLPKKTQEIILKGSGRTEVEFKYINDRGDIRVKRHPFEGILNTLERRYRDTESSTVREDLAKYISTKSCSSCDGTRLRLEARNVFIGDTTLPEIVELSIADALQFFQELKLDGQRGQIADKVMKEINDRLHFLVNVGLNYLNLSRSAETLSGGEAQRIRLASQIGAGLVGVMYVLDEPSIGLHQRDNERLLQTLIHLRDLGNTVLVVEHDEDAIRCADHVIDIGPGAGVHGGHVVAEGTMQDIIDNPNSLTGQYLSGAKEIAVPEKRTPIDKKKVVEIVGATGNNLKNVTATIPVGLFSCITGVSGSGKSTLINDTFFKVAHTQLNGATTAVPAQHKKIKGLEHFDKVIDIDQSPIGRTPRSNPATYTGIFTPIRELFAGTQESRSRGYKPGRFSFNVRGGRCEACQGDGVIKVEMHFLPDVYVPCDVCKGKRYNRETLEVRYKGKTIDEVLEMTVEDAREYFNPVPVIARKLQTLMDVGLSYIRLGQAATTLSGGEAQRVKLARELSKRDTGKTLYILDEPTTGLHFHDIQQLLTVLHRLRDHGNTVVVIEHNLDVVKTADWILDLGPEGGQGGGEIVAEGTPEDVALVEGSHTARFLKPMLNLK</sequence>
<evidence type="ECO:0000256" key="10">
    <source>
        <dbReference type="ARBA" id="ARBA00022840"/>
    </source>
</evidence>
<dbReference type="GO" id="GO:0009432">
    <property type="term" value="P:SOS response"/>
    <property type="evidence" value="ECO:0007669"/>
    <property type="project" value="UniProtKB-UniRule"/>
</dbReference>
<keyword evidence="9 18" id="KW-0862">Zinc</keyword>
<keyword evidence="10 18" id="KW-0067">ATP-binding</keyword>
<dbReference type="GO" id="GO:0005524">
    <property type="term" value="F:ATP binding"/>
    <property type="evidence" value="ECO:0007669"/>
    <property type="project" value="UniProtKB-UniRule"/>
</dbReference>
<dbReference type="InterPro" id="IPR003439">
    <property type="entry name" value="ABC_transporter-like_ATP-bd"/>
</dbReference>
<dbReference type="Gene3D" id="3.40.50.300">
    <property type="entry name" value="P-loop containing nucleotide triphosphate hydrolases"/>
    <property type="match status" value="2"/>
</dbReference>
<evidence type="ECO:0000256" key="12">
    <source>
        <dbReference type="ARBA" id="ARBA00023125"/>
    </source>
</evidence>
<dbReference type="InterPro" id="IPR013815">
    <property type="entry name" value="ATP_grasp_subdomain_1"/>
</dbReference>
<evidence type="ECO:0000256" key="7">
    <source>
        <dbReference type="ARBA" id="ARBA00022769"/>
    </source>
</evidence>
<keyword evidence="2 18" id="KW-0963">Cytoplasm</keyword>
<dbReference type="GO" id="GO:0006289">
    <property type="term" value="P:nucleotide-excision repair"/>
    <property type="evidence" value="ECO:0007669"/>
    <property type="project" value="UniProtKB-UniRule"/>
</dbReference>
<keyword evidence="8 18" id="KW-0863">Zinc-finger</keyword>
<dbReference type="GO" id="GO:0009381">
    <property type="term" value="F:excinuclease ABC activity"/>
    <property type="evidence" value="ECO:0007669"/>
    <property type="project" value="UniProtKB-UniRule"/>
</dbReference>
<dbReference type="Pfam" id="PF17760">
    <property type="entry name" value="UvrA_inter"/>
    <property type="match status" value="1"/>
</dbReference>
<evidence type="ECO:0000256" key="2">
    <source>
        <dbReference type="ARBA" id="ARBA00022490"/>
    </source>
</evidence>
<dbReference type="InterPro" id="IPR027417">
    <property type="entry name" value="P-loop_NTPase"/>
</dbReference>
<gene>
    <name evidence="18 20" type="primary">uvrA</name>
    <name evidence="20" type="ORF">VCE7224_01724</name>
</gene>
<feature type="zinc finger region" description="C4-type" evidence="18">
    <location>
        <begin position="253"/>
        <end position="280"/>
    </location>
</feature>
<name>A0A1C3JCX9_9VIBR</name>
<dbReference type="GO" id="GO:0003677">
    <property type="term" value="F:DNA binding"/>
    <property type="evidence" value="ECO:0007669"/>
    <property type="project" value="UniProtKB-UniRule"/>
</dbReference>
<comment type="function">
    <text evidence="18">The UvrABC repair system catalyzes the recognition and processing of DNA lesions. UvrA is an ATPase and a DNA-binding protein. A damage recognition complex composed of 2 UvrA and 2 UvrB subunits scans DNA for abnormalities. When the presence of a lesion has been verified by UvrB, the UvrA molecules dissociate.</text>
</comment>
<evidence type="ECO:0000256" key="13">
    <source>
        <dbReference type="ARBA" id="ARBA00023204"/>
    </source>
</evidence>
<dbReference type="AlphaFoldDB" id="A0A1C3JCX9"/>
<dbReference type="HAMAP" id="MF_00205">
    <property type="entry name" value="UvrA"/>
    <property type="match status" value="1"/>
</dbReference>
<keyword evidence="11 18" id="KW-0267">Excision nuclease</keyword>
<organism evidence="20 21">
    <name type="scientific">Vibrio celticus</name>
    <dbReference type="NCBI Taxonomy" id="446372"/>
    <lineage>
        <taxon>Bacteria</taxon>
        <taxon>Pseudomonadati</taxon>
        <taxon>Pseudomonadota</taxon>
        <taxon>Gammaproteobacteria</taxon>
        <taxon>Vibrionales</taxon>
        <taxon>Vibrionaceae</taxon>
        <taxon>Vibrio</taxon>
    </lineage>
</organism>